<dbReference type="InterPro" id="IPR006789">
    <property type="entry name" value="ARPC5"/>
</dbReference>
<comment type="subcellular location">
    <subcellularLocation>
        <location evidence="1">Cytoplasm</location>
        <location evidence="1">Cytoskeleton</location>
    </subcellularLocation>
</comment>
<keyword evidence="7" id="KW-1185">Reference proteome</keyword>
<dbReference type="Pfam" id="PF04699">
    <property type="entry name" value="P16-Arc"/>
    <property type="match status" value="1"/>
</dbReference>
<dbReference type="OrthoDB" id="429520at2759"/>
<dbReference type="InterPro" id="IPR036743">
    <property type="entry name" value="ARPC5_sf"/>
</dbReference>
<evidence type="ECO:0000256" key="1">
    <source>
        <dbReference type="ARBA" id="ARBA00004245"/>
    </source>
</evidence>
<dbReference type="Gene3D" id="1.25.40.190">
    <property type="entry name" value="Actin-related protein 2/3 complex subunit 5"/>
    <property type="match status" value="1"/>
</dbReference>
<dbReference type="SUPFAM" id="SSF69103">
    <property type="entry name" value="Arp2/3 complex 16 kDa subunit ARPC5"/>
    <property type="match status" value="1"/>
</dbReference>
<reference evidence="6 7" key="1">
    <citation type="submission" date="2018-07" db="EMBL/GenBank/DDBJ databases">
        <title>The complete nuclear genome of the prasinophyte Chloropicon primus (CCMP1205).</title>
        <authorList>
            <person name="Pombert J.-F."/>
            <person name="Otis C."/>
            <person name="Turmel M."/>
            <person name="Lemieux C."/>
        </authorList>
    </citation>
    <scope>NUCLEOTIDE SEQUENCE [LARGE SCALE GENOMIC DNA]</scope>
    <source>
        <strain evidence="6 7">CCMP1205</strain>
    </source>
</reference>
<dbReference type="GO" id="GO:0005885">
    <property type="term" value="C:Arp2/3 protein complex"/>
    <property type="evidence" value="ECO:0007669"/>
    <property type="project" value="InterPro"/>
</dbReference>
<dbReference type="AlphaFoldDB" id="A0A5B8MT64"/>
<dbReference type="GO" id="GO:0030833">
    <property type="term" value="P:regulation of actin filament polymerization"/>
    <property type="evidence" value="ECO:0007669"/>
    <property type="project" value="InterPro"/>
</dbReference>
<keyword evidence="3" id="KW-0963">Cytoplasm</keyword>
<comment type="function">
    <text evidence="5">Functions as component of the Arp2/3 complex which is involved in regulation of actin polymerization and together with an activating nucleation-promoting factor (NPF) mediates the formation of branched actin networks. Arp2/3 complex plays a critical role in the control of cell morphogenesis via the modulation of cell polarity development.</text>
</comment>
<comment type="similarity">
    <text evidence="2 5">Belongs to the ARPC5 family.</text>
</comment>
<organism evidence="6 7">
    <name type="scientific">Chloropicon primus</name>
    <dbReference type="NCBI Taxonomy" id="1764295"/>
    <lineage>
        <taxon>Eukaryota</taxon>
        <taxon>Viridiplantae</taxon>
        <taxon>Chlorophyta</taxon>
        <taxon>Chloropicophyceae</taxon>
        <taxon>Chloropicales</taxon>
        <taxon>Chloropicaceae</taxon>
        <taxon>Chloropicon</taxon>
    </lineage>
</organism>
<dbReference type="GO" id="GO:0034314">
    <property type="term" value="P:Arp2/3 complex-mediated actin nucleation"/>
    <property type="evidence" value="ECO:0007669"/>
    <property type="project" value="InterPro"/>
</dbReference>
<evidence type="ECO:0000256" key="5">
    <source>
        <dbReference type="RuleBase" id="RU004301"/>
    </source>
</evidence>
<keyword evidence="4 5" id="KW-0206">Cytoskeleton</keyword>
<gene>
    <name evidence="6" type="ORF">A3770_09p55020</name>
</gene>
<accession>A0A5B8MT64</accession>
<evidence type="ECO:0000256" key="4">
    <source>
        <dbReference type="ARBA" id="ARBA00023212"/>
    </source>
</evidence>
<sequence length="118" mass="12909">MSEAEVRRQLESVSLQAGSMRLNEAMREASRLGPVENEDLRKEQVKAVTMVVGQLKTEKAIADCVSALEPDEEDNLMKFVYLGLSMKDAALSSPLFKVHEALTKKAGLGCIVRAVCAK</sequence>
<evidence type="ECO:0000256" key="3">
    <source>
        <dbReference type="ARBA" id="ARBA00022490"/>
    </source>
</evidence>
<evidence type="ECO:0000313" key="6">
    <source>
        <dbReference type="EMBL" id="QDZ22984.1"/>
    </source>
</evidence>
<name>A0A5B8MT64_9CHLO</name>
<dbReference type="STRING" id="1764295.A0A5B8MT64"/>
<dbReference type="PANTHER" id="PTHR12644">
    <property type="entry name" value="ARP2/3 COMPLEX 16 KD SUBUNIT P16-ARC"/>
    <property type="match status" value="1"/>
</dbReference>
<proteinExistence type="inferred from homology"/>
<dbReference type="Proteomes" id="UP000316726">
    <property type="component" value="Chromosome 9"/>
</dbReference>
<evidence type="ECO:0000256" key="2">
    <source>
        <dbReference type="ARBA" id="ARBA00006084"/>
    </source>
</evidence>
<dbReference type="EMBL" id="CP031042">
    <property type="protein sequence ID" value="QDZ22984.1"/>
    <property type="molecule type" value="Genomic_DNA"/>
</dbReference>
<evidence type="ECO:0000313" key="7">
    <source>
        <dbReference type="Proteomes" id="UP000316726"/>
    </source>
</evidence>
<protein>
    <recommendedName>
        <fullName evidence="5">Actin-related protein 2/3 complex subunit 5</fullName>
    </recommendedName>
</protein>